<sequence>MVATKELSKLPYQPTLKLNEFEGPLDLLLHLIRQSKMDIYDIKIAEITDQYMNYLAENKKHQLEIAGEYFVMAATLMAIKSQMLLPTPPTDEENEQSEEDDPRSELVEQLLEYQRYKQAAEDLKDKEENRQTEYTREAMAVPEGLVHLQVAPGVTIDELQNAFAKIVERHRFKEPEIENVRPERVTVAQRIKSVVEQVTRPTRFVDLFQDDVTRDNLVTTFMAVLELTRHEIVQINQSQMFGPLIVIPGPKMKEYRNEQFGKN</sequence>
<comment type="caution">
    <text evidence="6">The sequence shown here is derived from an EMBL/GenBank/DDBJ whole genome shotgun (WGS) entry which is preliminary data.</text>
</comment>
<evidence type="ECO:0000256" key="5">
    <source>
        <dbReference type="SAM" id="MobiDB-lite"/>
    </source>
</evidence>
<dbReference type="RefSeq" id="WP_204784390.1">
    <property type="nucleotide sequence ID" value="NZ_JACJKU010000001.1"/>
</dbReference>
<dbReference type="InterPro" id="IPR003768">
    <property type="entry name" value="ScpA"/>
</dbReference>
<keyword evidence="1 3" id="KW-0159">Chromosome partition</keyword>
<organism evidence="6 7">
    <name type="scientific">Limosilactobacillus coleohominis</name>
    <dbReference type="NCBI Taxonomy" id="181675"/>
    <lineage>
        <taxon>Bacteria</taxon>
        <taxon>Bacillati</taxon>
        <taxon>Bacillota</taxon>
        <taxon>Bacilli</taxon>
        <taxon>Lactobacillales</taxon>
        <taxon>Lactobacillaceae</taxon>
        <taxon>Limosilactobacillus</taxon>
    </lineage>
</organism>
<feature type="region of interest" description="Disordered" evidence="5">
    <location>
        <begin position="85"/>
        <end position="104"/>
    </location>
</feature>
<comment type="similarity">
    <text evidence="3">Belongs to the ScpA family.</text>
</comment>
<keyword evidence="3" id="KW-0131">Cell cycle</keyword>
<keyword evidence="4" id="KW-0175">Coiled coil</keyword>
<feature type="compositionally biased region" description="Acidic residues" evidence="5">
    <location>
        <begin position="90"/>
        <end position="102"/>
    </location>
</feature>
<gene>
    <name evidence="3" type="primary">scpA</name>
    <name evidence="6" type="ORF">H5975_00190</name>
</gene>
<dbReference type="PANTHER" id="PTHR33969:SF2">
    <property type="entry name" value="SEGREGATION AND CONDENSATION PROTEIN A"/>
    <property type="match status" value="1"/>
</dbReference>
<protein>
    <recommendedName>
        <fullName evidence="2 3">Segregation and condensation protein A</fullName>
    </recommendedName>
</protein>
<dbReference type="Proteomes" id="UP000785625">
    <property type="component" value="Unassembled WGS sequence"/>
</dbReference>
<dbReference type="Gene3D" id="1.10.10.580">
    <property type="entry name" value="Structural maintenance of chromosome 1. Chain E"/>
    <property type="match status" value="1"/>
</dbReference>
<feature type="coiled-coil region" evidence="4">
    <location>
        <begin position="106"/>
        <end position="137"/>
    </location>
</feature>
<evidence type="ECO:0000256" key="2">
    <source>
        <dbReference type="ARBA" id="ARBA00044777"/>
    </source>
</evidence>
<dbReference type="Pfam" id="PF02616">
    <property type="entry name" value="SMC_ScpA"/>
    <property type="match status" value="1"/>
</dbReference>
<dbReference type="EMBL" id="JACJKU010000001">
    <property type="protein sequence ID" value="MBM6939920.1"/>
    <property type="molecule type" value="Genomic_DNA"/>
</dbReference>
<name>A0ABS2GXB8_9LACO</name>
<dbReference type="InterPro" id="IPR023093">
    <property type="entry name" value="ScpA-like_C"/>
</dbReference>
<accession>A0ABS2GXB8</accession>
<evidence type="ECO:0000256" key="3">
    <source>
        <dbReference type="HAMAP-Rule" id="MF_01805"/>
    </source>
</evidence>
<dbReference type="HAMAP" id="MF_01805">
    <property type="entry name" value="ScpA"/>
    <property type="match status" value="1"/>
</dbReference>
<evidence type="ECO:0000256" key="4">
    <source>
        <dbReference type="SAM" id="Coils"/>
    </source>
</evidence>
<evidence type="ECO:0000313" key="6">
    <source>
        <dbReference type="EMBL" id="MBM6939920.1"/>
    </source>
</evidence>
<proteinExistence type="inferred from homology"/>
<comment type="function">
    <text evidence="3">Participates in chromosomal partition during cell division. May act via the formation of a condensin-like complex containing Smc and ScpB that pull DNA away from mid-cell into both cell halves.</text>
</comment>
<dbReference type="Gene3D" id="6.10.250.2410">
    <property type="match status" value="1"/>
</dbReference>
<keyword evidence="7" id="KW-1185">Reference proteome</keyword>
<keyword evidence="3" id="KW-0132">Cell division</keyword>
<dbReference type="PANTHER" id="PTHR33969">
    <property type="entry name" value="SEGREGATION AND CONDENSATION PROTEIN A"/>
    <property type="match status" value="1"/>
</dbReference>
<evidence type="ECO:0000313" key="7">
    <source>
        <dbReference type="Proteomes" id="UP000785625"/>
    </source>
</evidence>
<comment type="subcellular location">
    <subcellularLocation>
        <location evidence="3">Cytoplasm</location>
    </subcellularLocation>
    <text evidence="3">Associated with two foci at the outer edges of the nucleoid region in young cells, and at four foci within both cell halves in older cells.</text>
</comment>
<keyword evidence="3" id="KW-0963">Cytoplasm</keyword>
<evidence type="ECO:0000256" key="1">
    <source>
        <dbReference type="ARBA" id="ARBA00022829"/>
    </source>
</evidence>
<reference evidence="6 7" key="1">
    <citation type="journal article" date="2021" name="Sci. Rep.">
        <title>The distribution of antibiotic resistance genes in chicken gut microbiota commensals.</title>
        <authorList>
            <person name="Juricova H."/>
            <person name="Matiasovicova J."/>
            <person name="Kubasova T."/>
            <person name="Cejkova D."/>
            <person name="Rychlik I."/>
        </authorList>
    </citation>
    <scope>NUCLEOTIDE SEQUENCE [LARGE SCALE GENOMIC DNA]</scope>
    <source>
        <strain evidence="6 7">An574</strain>
    </source>
</reference>
<comment type="subunit">
    <text evidence="3">Component of a cohesin-like complex composed of ScpA, ScpB and the Smc homodimer, in which ScpA and ScpB bind to the head domain of Smc. The presence of the three proteins is required for the association of the complex with DNA.</text>
</comment>